<feature type="transmembrane region" description="Helical" evidence="1">
    <location>
        <begin position="39"/>
        <end position="59"/>
    </location>
</feature>
<evidence type="ECO:0000313" key="2">
    <source>
        <dbReference type="EMBL" id="CCF86292.1"/>
    </source>
</evidence>
<keyword evidence="1" id="KW-1133">Transmembrane helix</keyword>
<keyword evidence="1" id="KW-0812">Transmembrane</keyword>
<dbReference type="Proteomes" id="UP000004221">
    <property type="component" value="Unassembled WGS sequence"/>
</dbReference>
<accession>I4ENM9</accession>
<proteinExistence type="predicted"/>
<keyword evidence="1" id="KW-0472">Membrane</keyword>
<keyword evidence="3" id="KW-1185">Reference proteome</keyword>
<dbReference type="AlphaFoldDB" id="I4ENM9"/>
<dbReference type="EMBL" id="CAGS01000736">
    <property type="protein sequence ID" value="CCF86292.1"/>
    <property type="molecule type" value="Genomic_DNA"/>
</dbReference>
<comment type="caution">
    <text evidence="2">The sequence shown here is derived from an EMBL/GenBank/DDBJ whole genome shotgun (WGS) entry which is preliminary data.</text>
</comment>
<gene>
    <name evidence="2" type="ORF">NITHO_990007</name>
</gene>
<feature type="transmembrane region" description="Helical" evidence="1">
    <location>
        <begin position="6"/>
        <end position="27"/>
    </location>
</feature>
<reference evidence="2 3" key="1">
    <citation type="journal article" date="2012" name="ISME J.">
        <title>Nitrification expanded: discovery, physiology and genomics of a nitrite-oxidizing bacterium from the phylum Chloroflexi.</title>
        <authorList>
            <person name="Sorokin D.Y."/>
            <person name="Lucker S."/>
            <person name="Vejmelkova D."/>
            <person name="Kostrikina N.A."/>
            <person name="Kleerebezem R."/>
            <person name="Rijpstra W.I."/>
            <person name="Damste J.S."/>
            <person name="Le Paslier D."/>
            <person name="Muyzer G."/>
            <person name="Wagner M."/>
            <person name="van Loosdrecht M.C."/>
            <person name="Daims H."/>
        </authorList>
    </citation>
    <scope>NUCLEOTIDE SEQUENCE [LARGE SCALE GENOMIC DNA]</scope>
    <source>
        <strain evidence="3">none</strain>
    </source>
</reference>
<sequence>MEVLLWYALATAAAVFAISLLVARYAGRAASTRRDRSGYTVFAIFALMLSVFAVVLGWMSGR</sequence>
<name>I4ENM9_9BACT</name>
<evidence type="ECO:0000313" key="3">
    <source>
        <dbReference type="Proteomes" id="UP000004221"/>
    </source>
</evidence>
<organism evidence="2 3">
    <name type="scientific">Nitrolancea hollandica Lb</name>
    <dbReference type="NCBI Taxonomy" id="1129897"/>
    <lineage>
        <taxon>Bacteria</taxon>
        <taxon>Pseudomonadati</taxon>
        <taxon>Thermomicrobiota</taxon>
        <taxon>Thermomicrobia</taxon>
        <taxon>Sphaerobacterales</taxon>
        <taxon>Sphaerobacterineae</taxon>
        <taxon>Sphaerobacteraceae</taxon>
        <taxon>Nitrolancea</taxon>
    </lineage>
</organism>
<evidence type="ECO:0000256" key="1">
    <source>
        <dbReference type="SAM" id="Phobius"/>
    </source>
</evidence>
<dbReference type="RefSeq" id="WP_008482027.1">
    <property type="nucleotide sequence ID" value="NZ_CAGS01000736.1"/>
</dbReference>
<protein>
    <submittedName>
        <fullName evidence="2">Uncharacterized protein</fullName>
    </submittedName>
</protein>